<dbReference type="InterPro" id="IPR020904">
    <property type="entry name" value="Sc_DH/Rdtase_CS"/>
</dbReference>
<sequence>MSTEHAVAVIIGGASGIGWATAQLLAERGDTVIIADLDGDAATTRAAELGGRAGAQQVQVTDENSMRTLFDAVTAQHGPLDTVVDCAGISRPGTLADLSLDDWKATVDVCLTGAFLTVREAARALRDNGSVVLVASLNGRRPGVGMGAYCSAKAGVLMLTEVAAMELAPRGIRVNAVNPGFVHTPLTHGATLVPGLVEEYIDNTPLGRAGTPGDIAQTIGFLTSAAAGWMTGAAIDLNGGAHTKRYPDIVARIADMADMTGGNSAP</sequence>
<dbReference type="SMART" id="SM00822">
    <property type="entry name" value="PKS_KR"/>
    <property type="match status" value="1"/>
</dbReference>
<dbReference type="PANTHER" id="PTHR24321:SF8">
    <property type="entry name" value="ESTRADIOL 17-BETA-DEHYDROGENASE 8-RELATED"/>
    <property type="match status" value="1"/>
</dbReference>
<proteinExistence type="inferred from homology"/>
<dbReference type="InterPro" id="IPR057326">
    <property type="entry name" value="KR_dom"/>
</dbReference>
<dbReference type="InterPro" id="IPR002347">
    <property type="entry name" value="SDR_fam"/>
</dbReference>
<feature type="domain" description="Ketoreductase" evidence="4">
    <location>
        <begin position="6"/>
        <end position="180"/>
    </location>
</feature>
<comment type="similarity">
    <text evidence="1">Belongs to the short-chain dehydrogenases/reductases (SDR) family.</text>
</comment>
<keyword evidence="6" id="KW-1185">Reference proteome</keyword>
<name>A0ABV2WKZ7_9NOCA</name>
<dbReference type="PROSITE" id="PS00061">
    <property type="entry name" value="ADH_SHORT"/>
    <property type="match status" value="1"/>
</dbReference>
<dbReference type="RefSeq" id="WP_356953628.1">
    <property type="nucleotide sequence ID" value="NZ_JBEYBD010000001.1"/>
</dbReference>
<gene>
    <name evidence="5" type="ORF">ABZ510_06810</name>
</gene>
<evidence type="ECO:0000259" key="4">
    <source>
        <dbReference type="SMART" id="SM00822"/>
    </source>
</evidence>
<dbReference type="Gene3D" id="3.40.50.720">
    <property type="entry name" value="NAD(P)-binding Rossmann-like Domain"/>
    <property type="match status" value="1"/>
</dbReference>
<dbReference type="CDD" id="cd05233">
    <property type="entry name" value="SDR_c"/>
    <property type="match status" value="1"/>
</dbReference>
<evidence type="ECO:0000256" key="3">
    <source>
        <dbReference type="ARBA" id="ARBA00023027"/>
    </source>
</evidence>
<dbReference type="Proteomes" id="UP001550628">
    <property type="component" value="Unassembled WGS sequence"/>
</dbReference>
<protein>
    <submittedName>
        <fullName evidence="5">SDR family NAD(P)-dependent oxidoreductase</fullName>
    </submittedName>
</protein>
<keyword evidence="2" id="KW-0560">Oxidoreductase</keyword>
<dbReference type="Pfam" id="PF13561">
    <property type="entry name" value="adh_short_C2"/>
    <property type="match status" value="1"/>
</dbReference>
<dbReference type="EMBL" id="JBEYBF010000003">
    <property type="protein sequence ID" value="MEU1951556.1"/>
    <property type="molecule type" value="Genomic_DNA"/>
</dbReference>
<evidence type="ECO:0000256" key="2">
    <source>
        <dbReference type="ARBA" id="ARBA00023002"/>
    </source>
</evidence>
<evidence type="ECO:0000313" key="6">
    <source>
        <dbReference type="Proteomes" id="UP001550628"/>
    </source>
</evidence>
<dbReference type="SUPFAM" id="SSF51735">
    <property type="entry name" value="NAD(P)-binding Rossmann-fold domains"/>
    <property type="match status" value="1"/>
</dbReference>
<evidence type="ECO:0000256" key="1">
    <source>
        <dbReference type="ARBA" id="ARBA00006484"/>
    </source>
</evidence>
<evidence type="ECO:0000313" key="5">
    <source>
        <dbReference type="EMBL" id="MEU1951556.1"/>
    </source>
</evidence>
<comment type="caution">
    <text evidence="5">The sequence shown here is derived from an EMBL/GenBank/DDBJ whole genome shotgun (WGS) entry which is preliminary data.</text>
</comment>
<accession>A0ABV2WKZ7</accession>
<organism evidence="5 6">
    <name type="scientific">Nocardia rhamnosiphila</name>
    <dbReference type="NCBI Taxonomy" id="426716"/>
    <lineage>
        <taxon>Bacteria</taxon>
        <taxon>Bacillati</taxon>
        <taxon>Actinomycetota</taxon>
        <taxon>Actinomycetes</taxon>
        <taxon>Mycobacteriales</taxon>
        <taxon>Nocardiaceae</taxon>
        <taxon>Nocardia</taxon>
    </lineage>
</organism>
<dbReference type="InterPro" id="IPR036291">
    <property type="entry name" value="NAD(P)-bd_dom_sf"/>
</dbReference>
<dbReference type="PRINTS" id="PR00081">
    <property type="entry name" value="GDHRDH"/>
</dbReference>
<dbReference type="PRINTS" id="PR00080">
    <property type="entry name" value="SDRFAMILY"/>
</dbReference>
<reference evidence="5 6" key="1">
    <citation type="submission" date="2024-06" db="EMBL/GenBank/DDBJ databases">
        <title>The Natural Products Discovery Center: Release of the First 8490 Sequenced Strains for Exploring Actinobacteria Biosynthetic Diversity.</title>
        <authorList>
            <person name="Kalkreuter E."/>
            <person name="Kautsar S.A."/>
            <person name="Yang D."/>
            <person name="Bader C.D."/>
            <person name="Teijaro C.N."/>
            <person name="Fluegel L."/>
            <person name="Davis C.M."/>
            <person name="Simpson J.R."/>
            <person name="Lauterbach L."/>
            <person name="Steele A.D."/>
            <person name="Gui C."/>
            <person name="Meng S."/>
            <person name="Li G."/>
            <person name="Viehrig K."/>
            <person name="Ye F."/>
            <person name="Su P."/>
            <person name="Kiefer A.F."/>
            <person name="Nichols A."/>
            <person name="Cepeda A.J."/>
            <person name="Yan W."/>
            <person name="Fan B."/>
            <person name="Jiang Y."/>
            <person name="Adhikari A."/>
            <person name="Zheng C.-J."/>
            <person name="Schuster L."/>
            <person name="Cowan T.M."/>
            <person name="Smanski M.J."/>
            <person name="Chevrette M.G."/>
            <person name="De Carvalho L.P.S."/>
            <person name="Shen B."/>
        </authorList>
    </citation>
    <scope>NUCLEOTIDE SEQUENCE [LARGE SCALE GENOMIC DNA]</scope>
    <source>
        <strain evidence="5 6">NPDC019708</strain>
    </source>
</reference>
<dbReference type="PANTHER" id="PTHR24321">
    <property type="entry name" value="DEHYDROGENASES, SHORT CHAIN"/>
    <property type="match status" value="1"/>
</dbReference>
<keyword evidence="3" id="KW-0520">NAD</keyword>